<keyword evidence="4 7" id="KW-0472">Membrane</keyword>
<dbReference type="InterPro" id="IPR036236">
    <property type="entry name" value="Znf_C2H2_sf"/>
</dbReference>
<feature type="region of interest" description="Disordered" evidence="6">
    <location>
        <begin position="54"/>
        <end position="157"/>
    </location>
</feature>
<dbReference type="Pfam" id="PF08510">
    <property type="entry name" value="PIG-P"/>
    <property type="match status" value="1"/>
</dbReference>
<dbReference type="SMART" id="SM00355">
    <property type="entry name" value="ZnF_C2H2"/>
    <property type="match status" value="2"/>
</dbReference>
<proteinExistence type="predicted"/>
<feature type="compositionally biased region" description="Polar residues" evidence="6">
    <location>
        <begin position="598"/>
        <end position="611"/>
    </location>
</feature>
<feature type="region of interest" description="Disordered" evidence="6">
    <location>
        <begin position="288"/>
        <end position="317"/>
    </location>
</feature>
<evidence type="ECO:0000256" key="5">
    <source>
        <dbReference type="PROSITE-ProRule" id="PRU00042"/>
    </source>
</evidence>
<dbReference type="PROSITE" id="PS50157">
    <property type="entry name" value="ZINC_FINGER_C2H2_2"/>
    <property type="match status" value="2"/>
</dbReference>
<dbReference type="EMBL" id="JAFIQS010000006">
    <property type="protein sequence ID" value="KAG5168187.1"/>
    <property type="molecule type" value="Genomic_DNA"/>
</dbReference>
<feature type="region of interest" description="Disordered" evidence="6">
    <location>
        <begin position="519"/>
        <end position="570"/>
    </location>
</feature>
<dbReference type="InterPro" id="IPR013087">
    <property type="entry name" value="Znf_C2H2_type"/>
</dbReference>
<dbReference type="PROSITE" id="PS00028">
    <property type="entry name" value="ZINC_FINGER_C2H2_1"/>
    <property type="match status" value="2"/>
</dbReference>
<evidence type="ECO:0000256" key="6">
    <source>
        <dbReference type="SAM" id="MobiDB-lite"/>
    </source>
</evidence>
<evidence type="ECO:0000256" key="1">
    <source>
        <dbReference type="ARBA" id="ARBA00004141"/>
    </source>
</evidence>
<keyword evidence="5" id="KW-0479">Metal-binding</keyword>
<evidence type="ECO:0000256" key="4">
    <source>
        <dbReference type="ARBA" id="ARBA00023136"/>
    </source>
</evidence>
<keyword evidence="3 7" id="KW-1133">Transmembrane helix</keyword>
<evidence type="ECO:0000256" key="2">
    <source>
        <dbReference type="ARBA" id="ARBA00022692"/>
    </source>
</evidence>
<name>A0A8H7XW79_PSICU</name>
<feature type="domain" description="C2H2-type" evidence="8">
    <location>
        <begin position="353"/>
        <end position="380"/>
    </location>
</feature>
<feature type="transmembrane region" description="Helical" evidence="7">
    <location>
        <begin position="863"/>
        <end position="885"/>
    </location>
</feature>
<feature type="compositionally biased region" description="Pro residues" evidence="6">
    <location>
        <begin position="222"/>
        <end position="232"/>
    </location>
</feature>
<keyword evidence="5" id="KW-0862">Zinc</keyword>
<feature type="region of interest" description="Disordered" evidence="6">
    <location>
        <begin position="191"/>
        <end position="257"/>
    </location>
</feature>
<protein>
    <recommendedName>
        <fullName evidence="8">C2H2-type domain-containing protein</fullName>
    </recommendedName>
</protein>
<dbReference type="GO" id="GO:0008270">
    <property type="term" value="F:zinc ion binding"/>
    <property type="evidence" value="ECO:0007669"/>
    <property type="project" value="UniProtKB-KW"/>
</dbReference>
<dbReference type="Pfam" id="PF00096">
    <property type="entry name" value="zf-C2H2"/>
    <property type="match status" value="2"/>
</dbReference>
<feature type="domain" description="C2H2-type" evidence="8">
    <location>
        <begin position="381"/>
        <end position="405"/>
    </location>
</feature>
<evidence type="ECO:0000259" key="8">
    <source>
        <dbReference type="PROSITE" id="PS50157"/>
    </source>
</evidence>
<sequence>MPPDAHKYLETSHNHDRLSYEYTSHLDDPRTGLHPHSSNHYRVYSMNRYPSLSETTYPADHDTLPPLNAKSHYSQEEHSSRSPLGQYRSTLREHHTLSSSNLQNISQDNRGYSSLPDRATGYASQPGTSRYASSRRVSNASDASEHSHPDSHLDDTHSDEATHKLLSFPSMEQTSSIPMRHYHQHRHLNAATSNPATPTQSHSHTSFSPINRRNTPNVVLPSLPPTLPYPHPPRSRATSDPYSINEDSYIEPSSSSKFSSYHDFGTGSNLNTGVSTQKKMQYERLSAPPPRFDAPAPEDDNILSRAGSGRTEQERTVETTIAERPGTGPASTPATIPPMIAGTIKKKKKSKMHECEICHKKFPRPSGLKTHMNTHSNERPFPCDYPGCTRTFGVRSNARRHMRTHGVIPTAMPPSVPEEPSYVVGFDTPMIFAPEHSNRNVHASSSDLYRVGASSKRLDVRGQSGSLRQQEIPEGRITPSTRVNGYRVRWMPLSVDRQGALRAGHNVADMHAVQDTIQGQDAARKEEENVHQEDMRGRFVEENPTSMRPRLRLDIHSQSDDANDDDMYNDYSDRALLSRPSLLSGQNVPSSHHSPSSFTASRSPTQGVSASTSTMLISSIVDQDTPATQLGPSNRLSMTNLHSRQSCSSLGPSRSTMKSCRCSPPCPGDSSGTVNCRVLGPVYPALTSPSVSIHSFTTSSPGTSTSPINLSSRYGPTGGYELADAYDSHEGIDRRSTTSSASPYDTYGHSYGDDSRPYRVPQDQRLLLLTTTPQERVGLLNDAHMADSPSKVLLDTSPRSPTAPYRWPPEPEEQRSRAPEFYGFVAWTSTYLLFLLYLLWAILPDEWLVWCGVTWYPNREWALLVPSWTVVTVLLTYFVYFALAIRATPAFDEMGSVTDSRIALPSQEPGTRNPYFASAENDAIPELYDIPIGLVNSVLYHDALQRAASKRSWHD</sequence>
<keyword evidence="2 7" id="KW-0812">Transmembrane</keyword>
<reference evidence="9" key="1">
    <citation type="submission" date="2021-02" db="EMBL/GenBank/DDBJ databases">
        <title>Psilocybe cubensis genome.</title>
        <authorList>
            <person name="Mckernan K.J."/>
            <person name="Crawford S."/>
            <person name="Trippe A."/>
            <person name="Kane L.T."/>
            <person name="Mclaughlin S."/>
        </authorList>
    </citation>
    <scope>NUCLEOTIDE SEQUENCE [LARGE SCALE GENOMIC DNA]</scope>
    <source>
        <strain evidence="9">MGC-MH-2018</strain>
    </source>
</reference>
<feature type="region of interest" description="Disordered" evidence="6">
    <location>
        <begin position="729"/>
        <end position="755"/>
    </location>
</feature>
<dbReference type="SUPFAM" id="SSF57667">
    <property type="entry name" value="beta-beta-alpha zinc fingers"/>
    <property type="match status" value="1"/>
</dbReference>
<feature type="compositionally biased region" description="Polar residues" evidence="6">
    <location>
        <begin position="122"/>
        <end position="142"/>
    </location>
</feature>
<feature type="region of interest" description="Disordered" evidence="6">
    <location>
        <begin position="582"/>
        <end position="611"/>
    </location>
</feature>
<dbReference type="Gene3D" id="3.30.160.60">
    <property type="entry name" value="Classic Zinc Finger"/>
    <property type="match status" value="2"/>
</dbReference>
<dbReference type="InterPro" id="IPR052263">
    <property type="entry name" value="GPI_Anchor_Biosynth"/>
</dbReference>
<feature type="region of interest" description="Disordered" evidence="6">
    <location>
        <begin position="625"/>
        <end position="660"/>
    </location>
</feature>
<feature type="transmembrane region" description="Helical" evidence="7">
    <location>
        <begin position="821"/>
        <end position="843"/>
    </location>
</feature>
<feature type="compositionally biased region" description="Polar residues" evidence="6">
    <location>
        <begin position="625"/>
        <end position="658"/>
    </location>
</feature>
<dbReference type="GO" id="GO:0016020">
    <property type="term" value="C:membrane"/>
    <property type="evidence" value="ECO:0007669"/>
    <property type="project" value="UniProtKB-SubCell"/>
</dbReference>
<dbReference type="InterPro" id="IPR013717">
    <property type="entry name" value="PIG-P"/>
</dbReference>
<feature type="compositionally biased region" description="Basic and acidic residues" evidence="6">
    <location>
        <begin position="143"/>
        <end position="157"/>
    </location>
</feature>
<comment type="subcellular location">
    <subcellularLocation>
        <location evidence="1">Membrane</location>
        <topology evidence="1">Multi-pass membrane protein</topology>
    </subcellularLocation>
</comment>
<dbReference type="PANTHER" id="PTHR46346">
    <property type="entry name" value="PHOSPHATIDYLINOSITOL N-ACETYLGLUCOSAMINYLTRANSFERASE SUBUNIT P"/>
    <property type="match status" value="1"/>
</dbReference>
<accession>A0A8H7XW79</accession>
<dbReference type="PANTHER" id="PTHR46346:SF1">
    <property type="entry name" value="PHOSPHATIDYLINOSITOL N-ACETYLGLUCOSAMINYLTRANSFERASE SUBUNIT P"/>
    <property type="match status" value="1"/>
</dbReference>
<feature type="compositionally biased region" description="Basic and acidic residues" evidence="6">
    <location>
        <begin position="522"/>
        <end position="541"/>
    </location>
</feature>
<organism evidence="9">
    <name type="scientific">Psilocybe cubensis</name>
    <name type="common">Psychedelic mushroom</name>
    <name type="synonym">Stropharia cubensis</name>
    <dbReference type="NCBI Taxonomy" id="181762"/>
    <lineage>
        <taxon>Eukaryota</taxon>
        <taxon>Fungi</taxon>
        <taxon>Dikarya</taxon>
        <taxon>Basidiomycota</taxon>
        <taxon>Agaricomycotina</taxon>
        <taxon>Agaricomycetes</taxon>
        <taxon>Agaricomycetidae</taxon>
        <taxon>Agaricales</taxon>
        <taxon>Agaricineae</taxon>
        <taxon>Strophariaceae</taxon>
        <taxon>Psilocybe</taxon>
    </lineage>
</organism>
<evidence type="ECO:0000256" key="7">
    <source>
        <dbReference type="SAM" id="Phobius"/>
    </source>
</evidence>
<dbReference type="GO" id="GO:0005783">
    <property type="term" value="C:endoplasmic reticulum"/>
    <property type="evidence" value="ECO:0007669"/>
    <property type="project" value="TreeGrafter"/>
</dbReference>
<gene>
    <name evidence="9" type="ORF">JR316_006782</name>
</gene>
<feature type="compositionally biased region" description="Polar residues" evidence="6">
    <location>
        <begin position="191"/>
        <end position="213"/>
    </location>
</feature>
<evidence type="ECO:0000313" key="9">
    <source>
        <dbReference type="EMBL" id="KAG5168187.1"/>
    </source>
</evidence>
<dbReference type="AlphaFoldDB" id="A0A8H7XW79"/>
<evidence type="ECO:0000256" key="3">
    <source>
        <dbReference type="ARBA" id="ARBA00022989"/>
    </source>
</evidence>
<feature type="region of interest" description="Disordered" evidence="6">
    <location>
        <begin position="790"/>
        <end position="814"/>
    </location>
</feature>
<keyword evidence="5" id="KW-0863">Zinc-finger</keyword>
<comment type="caution">
    <text evidence="9">The sequence shown here is derived from an EMBL/GenBank/DDBJ whole genome shotgun (WGS) entry which is preliminary data.</text>
</comment>
<feature type="compositionally biased region" description="Polar residues" evidence="6">
    <location>
        <begin position="97"/>
        <end position="112"/>
    </location>
</feature>
<dbReference type="GO" id="GO:0006506">
    <property type="term" value="P:GPI anchor biosynthetic process"/>
    <property type="evidence" value="ECO:0007669"/>
    <property type="project" value="TreeGrafter"/>
</dbReference>